<evidence type="ECO:0000313" key="2">
    <source>
        <dbReference type="Proteomes" id="UP000574390"/>
    </source>
</evidence>
<feature type="non-terminal residue" evidence="1">
    <location>
        <position position="154"/>
    </location>
</feature>
<proteinExistence type="predicted"/>
<dbReference type="AlphaFoldDB" id="A0A7J6R0W9"/>
<comment type="caution">
    <text evidence="1">The sequence shown here is derived from an EMBL/GenBank/DDBJ whole genome shotgun (WGS) entry which is preliminary data.</text>
</comment>
<organism evidence="1 2">
    <name type="scientific">Perkinsus olseni</name>
    <name type="common">Perkinsus atlanticus</name>
    <dbReference type="NCBI Taxonomy" id="32597"/>
    <lineage>
        <taxon>Eukaryota</taxon>
        <taxon>Sar</taxon>
        <taxon>Alveolata</taxon>
        <taxon>Perkinsozoa</taxon>
        <taxon>Perkinsea</taxon>
        <taxon>Perkinsida</taxon>
        <taxon>Perkinsidae</taxon>
        <taxon>Perkinsus</taxon>
    </lineage>
</organism>
<dbReference type="EMBL" id="JABANM010025777">
    <property type="protein sequence ID" value="KAF4714052.1"/>
    <property type="molecule type" value="Genomic_DNA"/>
</dbReference>
<reference evidence="1 2" key="1">
    <citation type="submission" date="2020-04" db="EMBL/GenBank/DDBJ databases">
        <title>Perkinsus olseni comparative genomics.</title>
        <authorList>
            <person name="Bogema D.R."/>
        </authorList>
    </citation>
    <scope>NUCLEOTIDE SEQUENCE [LARGE SCALE GENOMIC DNA]</scope>
    <source>
        <strain evidence="1">ATCC PRA-205</strain>
    </source>
</reference>
<sequence>MVPDAVNTPVPTTPINAGFQGPTLAGLGNVGTAGPVQRIAVLLGIPESSVRFLRPSDFEGAERSLSLADRLTFRQLVELAGLNATPVVHAVSEDHSDGHSYISDYLRDAVTTDSSGADTKRITATAQLPIPDGMQYGGEDDIRPVSAWIRSFSQ</sequence>
<accession>A0A7J6R0W9</accession>
<gene>
    <name evidence="1" type="ORF">FOZ62_019900</name>
</gene>
<protein>
    <submittedName>
        <fullName evidence="1">Uncharacterized protein</fullName>
    </submittedName>
</protein>
<name>A0A7J6R0W9_PEROL</name>
<dbReference type="Proteomes" id="UP000574390">
    <property type="component" value="Unassembled WGS sequence"/>
</dbReference>
<evidence type="ECO:0000313" key="1">
    <source>
        <dbReference type="EMBL" id="KAF4714052.1"/>
    </source>
</evidence>